<evidence type="ECO:0008006" key="6">
    <source>
        <dbReference type="Google" id="ProtNLM"/>
    </source>
</evidence>
<sequence length="600" mass="62900">GFLMLFSVTCAAALLQLSRFRTLVAQTGSELPAQQAAATTAAAIVKTGQFPSAPSLRALPPRKPFPLQQLQQQQQLHKLLLQRQQQAPVPAEAAAPLHTAAATHVSSHPEGPPGAPLGGISTDSPVDIPPYIQRLSLGQWTLYFYPVPQYLKSVDGSPSGAPQEGPNAWNGALLVAALQPQLLCVECCNSRLQQLAVAAANAAAAAEGGSLEEEVRKQQRRLAKGFSLLTSFDGGLLHAALLPIIVAASGLRGRVWLSDSSSPSAEALLGTSRGPPTYGGPPSSGAPALPAVYPIDRDRVCTARRLHECLLLQPTQMRALRRCVLHSLSQRWAWGPPSPAVVGPLGGLVGAPWEVPGGLHAGLSTPNKGPPQGAPPSWGALKWAQQQKELFPSGYQVLLEERASCAAANIWNAMQDAEERLNAMGPQGGPSAPGAPVVGAPRQEETHDMQGHPEEPRTGLIFCSTALLPLVIESLQQLHALEAPKAAAVAAAAAATGEQGPRYRTNLYAALHRSPPCLVPLLLLRFLLLPVAAAYGIAAAAAAFSSWAHSSLHRGDPPAAIAGELHVPINGDPTRGPHRGASEWEPFRGAPEWGASPSHS</sequence>
<feature type="non-terminal residue" evidence="4">
    <location>
        <position position="1"/>
    </location>
</feature>
<dbReference type="RefSeq" id="XP_013247544.1">
    <property type="nucleotide sequence ID" value="XM_013392090.1"/>
</dbReference>
<accession>U6GUS1</accession>
<gene>
    <name evidence="4" type="ORF">EAH_00035880</name>
</gene>
<dbReference type="Proteomes" id="UP000018050">
    <property type="component" value="Unassembled WGS sequence"/>
</dbReference>
<feature type="chain" id="PRO_5004671641" description="Transmembrane protein" evidence="3">
    <location>
        <begin position="26"/>
        <end position="600"/>
    </location>
</feature>
<feature type="region of interest" description="Disordered" evidence="1">
    <location>
        <begin position="423"/>
        <end position="453"/>
    </location>
</feature>
<evidence type="ECO:0000256" key="1">
    <source>
        <dbReference type="SAM" id="MobiDB-lite"/>
    </source>
</evidence>
<feature type="compositionally biased region" description="Basic and acidic residues" evidence="1">
    <location>
        <begin position="442"/>
        <end position="453"/>
    </location>
</feature>
<dbReference type="VEuPathDB" id="ToxoDB:EAH_00035880"/>
<feature type="transmembrane region" description="Helical" evidence="2">
    <location>
        <begin position="522"/>
        <end position="544"/>
    </location>
</feature>
<dbReference type="GeneID" id="25271658"/>
<protein>
    <recommendedName>
        <fullName evidence="6">Transmembrane protein</fullName>
    </recommendedName>
</protein>
<evidence type="ECO:0000313" key="4">
    <source>
        <dbReference type="EMBL" id="CDI83317.1"/>
    </source>
</evidence>
<feature type="signal peptide" evidence="3">
    <location>
        <begin position="1"/>
        <end position="25"/>
    </location>
</feature>
<keyword evidence="2" id="KW-1133">Transmembrane helix</keyword>
<proteinExistence type="predicted"/>
<evidence type="ECO:0000256" key="3">
    <source>
        <dbReference type="SAM" id="SignalP"/>
    </source>
</evidence>
<organism evidence="4 5">
    <name type="scientific">Eimeria acervulina</name>
    <name type="common">Coccidian parasite</name>
    <dbReference type="NCBI Taxonomy" id="5801"/>
    <lineage>
        <taxon>Eukaryota</taxon>
        <taxon>Sar</taxon>
        <taxon>Alveolata</taxon>
        <taxon>Apicomplexa</taxon>
        <taxon>Conoidasida</taxon>
        <taxon>Coccidia</taxon>
        <taxon>Eucoccidiorida</taxon>
        <taxon>Eimeriorina</taxon>
        <taxon>Eimeriidae</taxon>
        <taxon>Eimeria</taxon>
    </lineage>
</organism>
<feature type="compositionally biased region" description="Low complexity" evidence="1">
    <location>
        <begin position="270"/>
        <end position="289"/>
    </location>
</feature>
<feature type="compositionally biased region" description="Low complexity" evidence="1">
    <location>
        <begin position="423"/>
        <end position="441"/>
    </location>
</feature>
<dbReference type="OrthoDB" id="347934at2759"/>
<keyword evidence="2" id="KW-0812">Transmembrane</keyword>
<feature type="region of interest" description="Disordered" evidence="1">
    <location>
        <begin position="103"/>
        <end position="122"/>
    </location>
</feature>
<feature type="region of interest" description="Disordered" evidence="1">
    <location>
        <begin position="266"/>
        <end position="289"/>
    </location>
</feature>
<dbReference type="EMBL" id="HG673395">
    <property type="protein sequence ID" value="CDI83317.1"/>
    <property type="molecule type" value="Genomic_DNA"/>
</dbReference>
<evidence type="ECO:0000256" key="2">
    <source>
        <dbReference type="SAM" id="Phobius"/>
    </source>
</evidence>
<keyword evidence="5" id="KW-1185">Reference proteome</keyword>
<feature type="region of interest" description="Disordered" evidence="1">
    <location>
        <begin position="563"/>
        <end position="600"/>
    </location>
</feature>
<keyword evidence="2" id="KW-0472">Membrane</keyword>
<evidence type="ECO:0000313" key="5">
    <source>
        <dbReference type="Proteomes" id="UP000018050"/>
    </source>
</evidence>
<name>U6GUS1_EIMAC</name>
<dbReference type="AlphaFoldDB" id="U6GUS1"/>
<reference evidence="4" key="1">
    <citation type="submission" date="2013-10" db="EMBL/GenBank/DDBJ databases">
        <title>Genomic analysis of the causative agents of coccidiosis in chickens.</title>
        <authorList>
            <person name="Reid A.J."/>
            <person name="Blake D."/>
            <person name="Billington K."/>
            <person name="Browne H."/>
            <person name="Dunn M."/>
            <person name="Hung S."/>
            <person name="Kawahara F."/>
            <person name="Miranda-Saavedra D."/>
            <person name="Mourier T."/>
            <person name="Nagra H."/>
            <person name="Otto T.D."/>
            <person name="Rawlings N."/>
            <person name="Sanchez A."/>
            <person name="Sanders M."/>
            <person name="Subramaniam C."/>
            <person name="Tay Y."/>
            <person name="Dear P."/>
            <person name="Doerig C."/>
            <person name="Gruber A."/>
            <person name="Parkinson J."/>
            <person name="Shirley M."/>
            <person name="Wan K.L."/>
            <person name="Berriman M."/>
            <person name="Tomley F."/>
            <person name="Pain A."/>
        </authorList>
    </citation>
    <scope>NUCLEOTIDE SEQUENCE</scope>
    <source>
        <strain evidence="4">Houghton</strain>
    </source>
</reference>
<dbReference type="OMA" id="LLCVECC"/>
<keyword evidence="3" id="KW-0732">Signal</keyword>
<reference evidence="4" key="2">
    <citation type="submission" date="2013-10" db="EMBL/GenBank/DDBJ databases">
        <authorList>
            <person name="Aslett M."/>
        </authorList>
    </citation>
    <scope>NUCLEOTIDE SEQUENCE</scope>
    <source>
        <strain evidence="4">Houghton</strain>
    </source>
</reference>